<dbReference type="Proteomes" id="UP000334990">
    <property type="component" value="Unassembled WGS sequence"/>
</dbReference>
<sequence>MRVADNRDSVRDFMGCDHGAGASMLDSIRRLAHESAIGGRRAADGLADALVVVVSDDRLAGRALELVHQAGSKIWIDLDLALRSHFSGYSKERIATAKLVAKMRNPLAIAMAACSPDGRQRERAAGHPAMWSDTRLLPMLTIRTTDWAAPVRAKALYVLARVLFADDAPALRTWALHPGDAAALRAVLPVVVRLGERSRGSGSLDVVRRALSRADDATLTDVRQSADWRGRRFAYEVSLDGGRMSEAEMMRAVFDGSDIVVRTRCAKALVGRAITADRPDILERLLDGTAAQIRVAALTALVQLGRTDHGLRFLADNASMVRLTAQWAVSRAGGDPAAHYRRHLATPSGQNPRGYLAGLGDCGTSADAHLVIPHLHDARPRVRAEAVRTLRRLNAETDVIALLEDAAPAVVRNVVKTIRSSAAGVPADRLWALLTPDHPRHVRHAARRLLSGQDPWTRIKADLILSTDPDEALATTARADLAAWCSRDLPRAYPSWPAEARHELADLVTRSEHAVSPNDTRLLRWLLNASG</sequence>
<dbReference type="SUPFAM" id="SSF48371">
    <property type="entry name" value="ARM repeat"/>
    <property type="match status" value="1"/>
</dbReference>
<dbReference type="AlphaFoldDB" id="A0A5M3W087"/>
<dbReference type="Gene3D" id="1.25.10.10">
    <property type="entry name" value="Leucine-rich Repeat Variant"/>
    <property type="match status" value="1"/>
</dbReference>
<accession>A0A5M3W087</accession>
<evidence type="ECO:0000313" key="2">
    <source>
        <dbReference type="Proteomes" id="UP000334990"/>
    </source>
</evidence>
<dbReference type="InterPro" id="IPR016024">
    <property type="entry name" value="ARM-type_fold"/>
</dbReference>
<dbReference type="InterPro" id="IPR011989">
    <property type="entry name" value="ARM-like"/>
</dbReference>
<evidence type="ECO:0008006" key="3">
    <source>
        <dbReference type="Google" id="ProtNLM"/>
    </source>
</evidence>
<reference evidence="1 2" key="1">
    <citation type="submission" date="2019-10" db="EMBL/GenBank/DDBJ databases">
        <title>Whole genome shotgun sequence of Acrocarpospora corrugata NBRC 13972.</title>
        <authorList>
            <person name="Ichikawa N."/>
            <person name="Kimura A."/>
            <person name="Kitahashi Y."/>
            <person name="Komaki H."/>
            <person name="Oguchi A."/>
        </authorList>
    </citation>
    <scope>NUCLEOTIDE SEQUENCE [LARGE SCALE GENOMIC DNA]</scope>
    <source>
        <strain evidence="1 2">NBRC 13972</strain>
    </source>
</reference>
<keyword evidence="2" id="KW-1185">Reference proteome</keyword>
<evidence type="ECO:0000313" key="1">
    <source>
        <dbReference type="EMBL" id="GES00703.1"/>
    </source>
</evidence>
<dbReference type="EMBL" id="BLAD01000046">
    <property type="protein sequence ID" value="GES00703.1"/>
    <property type="molecule type" value="Genomic_DNA"/>
</dbReference>
<name>A0A5M3W087_9ACTN</name>
<comment type="caution">
    <text evidence="1">The sequence shown here is derived from an EMBL/GenBank/DDBJ whole genome shotgun (WGS) entry which is preliminary data.</text>
</comment>
<protein>
    <recommendedName>
        <fullName evidence="3">HEAT repeat domain-containing protein</fullName>
    </recommendedName>
</protein>
<proteinExistence type="predicted"/>
<organism evidence="1 2">
    <name type="scientific">Acrocarpospora corrugata</name>
    <dbReference type="NCBI Taxonomy" id="35763"/>
    <lineage>
        <taxon>Bacteria</taxon>
        <taxon>Bacillati</taxon>
        <taxon>Actinomycetota</taxon>
        <taxon>Actinomycetes</taxon>
        <taxon>Streptosporangiales</taxon>
        <taxon>Streptosporangiaceae</taxon>
        <taxon>Acrocarpospora</taxon>
    </lineage>
</organism>
<gene>
    <name evidence="1" type="ORF">Acor_27670</name>
</gene>